<dbReference type="PANTHER" id="PTHR24363:SF0">
    <property type="entry name" value="SERINE_THREONINE KINASE LIKE DOMAIN CONTAINING 1"/>
    <property type="match status" value="1"/>
</dbReference>
<dbReference type="RefSeq" id="WP_215610673.1">
    <property type="nucleotide sequence ID" value="NZ_JADOES010000052.1"/>
</dbReference>
<keyword evidence="5 12" id="KW-0418">Kinase</keyword>
<feature type="compositionally biased region" description="Polar residues" evidence="10">
    <location>
        <begin position="374"/>
        <end position="387"/>
    </location>
</feature>
<evidence type="ECO:0000256" key="1">
    <source>
        <dbReference type="ARBA" id="ARBA00012513"/>
    </source>
</evidence>
<reference evidence="12" key="1">
    <citation type="submission" date="2020-11" db="EMBL/GenBank/DDBJ databases">
        <authorList>
            <person name="Konstantinou D."/>
            <person name="Gkelis S."/>
            <person name="Popin R."/>
            <person name="Fewer D."/>
            <person name="Sivonen K."/>
        </authorList>
    </citation>
    <scope>NUCLEOTIDE SEQUENCE</scope>
    <source>
        <strain evidence="12">TAU-MAC 1115</strain>
    </source>
</reference>
<dbReference type="InterPro" id="IPR000719">
    <property type="entry name" value="Prot_kinase_dom"/>
</dbReference>
<keyword evidence="4 9" id="KW-0547">Nucleotide-binding</keyword>
<dbReference type="Proteomes" id="UP000717364">
    <property type="component" value="Unassembled WGS sequence"/>
</dbReference>
<reference evidence="12" key="2">
    <citation type="journal article" date="2021" name="Mar. Drugs">
        <title>Genome Reduction and Secondary Metabolism of the Marine Sponge-Associated Cyanobacterium Leptothoe.</title>
        <authorList>
            <person name="Konstantinou D."/>
            <person name="Popin R.V."/>
            <person name="Fewer D.P."/>
            <person name="Sivonen K."/>
            <person name="Gkelis S."/>
        </authorList>
    </citation>
    <scope>NUCLEOTIDE SEQUENCE</scope>
    <source>
        <strain evidence="12">TAU-MAC 1115</strain>
    </source>
</reference>
<evidence type="ECO:0000256" key="5">
    <source>
        <dbReference type="ARBA" id="ARBA00022777"/>
    </source>
</evidence>
<dbReference type="PROSITE" id="PS50011">
    <property type="entry name" value="PROTEIN_KINASE_DOM"/>
    <property type="match status" value="1"/>
</dbReference>
<comment type="catalytic activity">
    <reaction evidence="7">
        <text>L-threonyl-[protein] + ATP = O-phospho-L-threonyl-[protein] + ADP + H(+)</text>
        <dbReference type="Rhea" id="RHEA:46608"/>
        <dbReference type="Rhea" id="RHEA-COMP:11060"/>
        <dbReference type="Rhea" id="RHEA-COMP:11605"/>
        <dbReference type="ChEBI" id="CHEBI:15378"/>
        <dbReference type="ChEBI" id="CHEBI:30013"/>
        <dbReference type="ChEBI" id="CHEBI:30616"/>
        <dbReference type="ChEBI" id="CHEBI:61977"/>
        <dbReference type="ChEBI" id="CHEBI:456216"/>
        <dbReference type="EC" id="2.7.11.1"/>
    </reaction>
</comment>
<protein>
    <recommendedName>
        <fullName evidence="1">non-specific serine/threonine protein kinase</fullName>
        <ecNumber evidence="1">2.7.11.1</ecNumber>
    </recommendedName>
</protein>
<proteinExistence type="predicted"/>
<keyword evidence="2" id="KW-0723">Serine/threonine-protein kinase</keyword>
<keyword evidence="3" id="KW-0808">Transferase</keyword>
<dbReference type="GO" id="GO:0005524">
    <property type="term" value="F:ATP binding"/>
    <property type="evidence" value="ECO:0007669"/>
    <property type="project" value="UniProtKB-UniRule"/>
</dbReference>
<gene>
    <name evidence="12" type="ORF">IXB50_19480</name>
</gene>
<dbReference type="CDD" id="cd14014">
    <property type="entry name" value="STKc_PknB_like"/>
    <property type="match status" value="1"/>
</dbReference>
<evidence type="ECO:0000256" key="2">
    <source>
        <dbReference type="ARBA" id="ARBA00022527"/>
    </source>
</evidence>
<evidence type="ECO:0000256" key="8">
    <source>
        <dbReference type="ARBA" id="ARBA00048679"/>
    </source>
</evidence>
<accession>A0A947GLW7</accession>
<feature type="domain" description="Protein kinase" evidence="11">
    <location>
        <begin position="20"/>
        <end position="279"/>
    </location>
</feature>
<evidence type="ECO:0000313" key="12">
    <source>
        <dbReference type="EMBL" id="MBT9317608.1"/>
    </source>
</evidence>
<dbReference type="InterPro" id="IPR017441">
    <property type="entry name" value="Protein_kinase_ATP_BS"/>
</dbReference>
<dbReference type="SMART" id="SM00220">
    <property type="entry name" value="S_TKc"/>
    <property type="match status" value="1"/>
</dbReference>
<feature type="region of interest" description="Disordered" evidence="10">
    <location>
        <begin position="373"/>
        <end position="411"/>
    </location>
</feature>
<evidence type="ECO:0000313" key="13">
    <source>
        <dbReference type="Proteomes" id="UP000717364"/>
    </source>
</evidence>
<dbReference type="InterPro" id="IPR011009">
    <property type="entry name" value="Kinase-like_dom_sf"/>
</dbReference>
<evidence type="ECO:0000256" key="3">
    <source>
        <dbReference type="ARBA" id="ARBA00022679"/>
    </source>
</evidence>
<dbReference type="AlphaFoldDB" id="A0A947GLW7"/>
<sequence>MDLNFRRSQNRSDQPLGGRYKIVENLGVGGFGQTFRAQDLHLPGHPLCVVKQLNPQVDNAEGLQVARRLFDTEAKVLYQLGSHPQIPHLLAHFEENKEFYLAQELIEGHSLADEFEITPWDVPKVIDFLGDVLKTLAFVHEHRVIHRDLKPSNLIRRNQDNCIVVIDFGAVKQAGTQPAGGISHTISIGTHGYMPSEQLAGQPQFSSDVYAVGVMGIQALTGQLPKYLTPHAQTGELDWHSYARHLHPDLVGVLDTMVRYDFRTRYPSAKEALNALQALPKELEQYSPAMPVSVETEPAPPVPEPTGLTVPAMAQSPPTAVAAGARAPMATEVVSLPSVESTPSPRRQLPIPAIIIGTLFLATGLLIGRACSPISPNQPAVTATDTDTIPDRIPAPATDPEPTPQPEDKGTALTPAIAQTVIDDFYKYISRKSWDQAKSQTSDTVAQQFNPDFFEQFQQVSVENLQVTAQTPEYIEFLGQNTYVYNDGSTQTEERTFIVQLVDGSPRIVDSAFKRVTKFR</sequence>
<keyword evidence="13" id="KW-1185">Reference proteome</keyword>
<evidence type="ECO:0000256" key="9">
    <source>
        <dbReference type="PROSITE-ProRule" id="PRU10141"/>
    </source>
</evidence>
<name>A0A947GLW7_9CYAN</name>
<dbReference type="EC" id="2.7.11.1" evidence="1"/>
<dbReference type="SUPFAM" id="SSF56112">
    <property type="entry name" value="Protein kinase-like (PK-like)"/>
    <property type="match status" value="1"/>
</dbReference>
<dbReference type="Pfam" id="PF00069">
    <property type="entry name" value="Pkinase"/>
    <property type="match status" value="1"/>
</dbReference>
<dbReference type="GO" id="GO:0004674">
    <property type="term" value="F:protein serine/threonine kinase activity"/>
    <property type="evidence" value="ECO:0007669"/>
    <property type="project" value="UniProtKB-KW"/>
</dbReference>
<organism evidence="12 13">
    <name type="scientific">Leptothoe spongobia TAU-MAC 1115</name>
    <dbReference type="NCBI Taxonomy" id="1967444"/>
    <lineage>
        <taxon>Bacteria</taxon>
        <taxon>Bacillati</taxon>
        <taxon>Cyanobacteriota</taxon>
        <taxon>Cyanophyceae</taxon>
        <taxon>Nodosilineales</taxon>
        <taxon>Cymatolegaceae</taxon>
        <taxon>Leptothoe</taxon>
        <taxon>Leptothoe spongobia</taxon>
    </lineage>
</organism>
<comment type="catalytic activity">
    <reaction evidence="8">
        <text>L-seryl-[protein] + ATP = O-phospho-L-seryl-[protein] + ADP + H(+)</text>
        <dbReference type="Rhea" id="RHEA:17989"/>
        <dbReference type="Rhea" id="RHEA-COMP:9863"/>
        <dbReference type="Rhea" id="RHEA-COMP:11604"/>
        <dbReference type="ChEBI" id="CHEBI:15378"/>
        <dbReference type="ChEBI" id="CHEBI:29999"/>
        <dbReference type="ChEBI" id="CHEBI:30616"/>
        <dbReference type="ChEBI" id="CHEBI:83421"/>
        <dbReference type="ChEBI" id="CHEBI:456216"/>
        <dbReference type="EC" id="2.7.11.1"/>
    </reaction>
</comment>
<evidence type="ECO:0000256" key="6">
    <source>
        <dbReference type="ARBA" id="ARBA00022840"/>
    </source>
</evidence>
<feature type="binding site" evidence="9">
    <location>
        <position position="51"/>
    </location>
    <ligand>
        <name>ATP</name>
        <dbReference type="ChEBI" id="CHEBI:30616"/>
    </ligand>
</feature>
<evidence type="ECO:0000256" key="10">
    <source>
        <dbReference type="SAM" id="MobiDB-lite"/>
    </source>
</evidence>
<dbReference type="Gene3D" id="3.30.200.20">
    <property type="entry name" value="Phosphorylase Kinase, domain 1"/>
    <property type="match status" value="1"/>
</dbReference>
<comment type="caution">
    <text evidence="12">The sequence shown here is derived from an EMBL/GenBank/DDBJ whole genome shotgun (WGS) entry which is preliminary data.</text>
</comment>
<evidence type="ECO:0000256" key="7">
    <source>
        <dbReference type="ARBA" id="ARBA00047899"/>
    </source>
</evidence>
<evidence type="ECO:0000256" key="4">
    <source>
        <dbReference type="ARBA" id="ARBA00022741"/>
    </source>
</evidence>
<dbReference type="Gene3D" id="1.10.510.10">
    <property type="entry name" value="Transferase(Phosphotransferase) domain 1"/>
    <property type="match status" value="1"/>
</dbReference>
<evidence type="ECO:0000259" key="11">
    <source>
        <dbReference type="PROSITE" id="PS50011"/>
    </source>
</evidence>
<keyword evidence="6 9" id="KW-0067">ATP-binding</keyword>
<dbReference type="EMBL" id="JADOES010000052">
    <property type="protein sequence ID" value="MBT9317608.1"/>
    <property type="molecule type" value="Genomic_DNA"/>
</dbReference>
<dbReference type="PROSITE" id="PS00107">
    <property type="entry name" value="PROTEIN_KINASE_ATP"/>
    <property type="match status" value="1"/>
</dbReference>
<dbReference type="PANTHER" id="PTHR24363">
    <property type="entry name" value="SERINE/THREONINE PROTEIN KINASE"/>
    <property type="match status" value="1"/>
</dbReference>